<proteinExistence type="predicted"/>
<organism evidence="2 3">
    <name type="scientific">Nocardioides eburneiflavus</name>
    <dbReference type="NCBI Taxonomy" id="2518372"/>
    <lineage>
        <taxon>Bacteria</taxon>
        <taxon>Bacillati</taxon>
        <taxon>Actinomycetota</taxon>
        <taxon>Actinomycetes</taxon>
        <taxon>Propionibacteriales</taxon>
        <taxon>Nocardioidaceae</taxon>
        <taxon>Nocardioides</taxon>
    </lineage>
</organism>
<sequence length="238" mass="26370">MLVVGVLAGASACSPDVSESDARDGGPAAGAASTPPSPEPEAPVLSAGEWKVRKVVIEDRVDGLKGPGAGEEVRDLMLRIARDHTFNERSFVHDGKKGRAESTRWMLSARRDMTADAARDWTSTVKTYFREKKADGTEAWNDMMSWTTYGMYDKAMRPTDPTVPLMFDRTVKSLDIDLSTDGRVWVTMKTGARFNFVNKGTPAVSRADRTQEFWLKEVDGQWKVDGWNGTVEFALEKD</sequence>
<dbReference type="Proteomes" id="UP000297496">
    <property type="component" value="Unassembled WGS sequence"/>
</dbReference>
<evidence type="ECO:0000313" key="3">
    <source>
        <dbReference type="Proteomes" id="UP000297496"/>
    </source>
</evidence>
<evidence type="ECO:0000313" key="2">
    <source>
        <dbReference type="EMBL" id="TGN62859.1"/>
    </source>
</evidence>
<reference evidence="2 3" key="1">
    <citation type="submission" date="2019-04" db="EMBL/GenBank/DDBJ databases">
        <title>Three New Species of Nocardioides, Nocardioides euryhalodurans sp. nov., Nocardioides seonyuensis sp. nov. and Nocardioides eburneoflavus sp. nov. Isolated from Soil.</title>
        <authorList>
            <person name="Roh S.G."/>
            <person name="Lee C."/>
            <person name="Kim M.-K."/>
            <person name="Kim S.B."/>
        </authorList>
    </citation>
    <scope>NUCLEOTIDE SEQUENCE [LARGE SCALE GENOMIC DNA]</scope>
    <source>
        <strain evidence="2 3">MMS17-SY213</strain>
    </source>
</reference>
<dbReference type="AlphaFoldDB" id="A0A4Z1CLZ2"/>
<gene>
    <name evidence="2" type="ORF">EXE59_02045</name>
</gene>
<comment type="caution">
    <text evidence="2">The sequence shown here is derived from an EMBL/GenBank/DDBJ whole genome shotgun (WGS) entry which is preliminary data.</text>
</comment>
<dbReference type="RefSeq" id="WP_135837402.1">
    <property type="nucleotide sequence ID" value="NZ_SRRO01000001.1"/>
</dbReference>
<feature type="region of interest" description="Disordered" evidence="1">
    <location>
        <begin position="13"/>
        <end position="45"/>
    </location>
</feature>
<keyword evidence="3" id="KW-1185">Reference proteome</keyword>
<evidence type="ECO:0000256" key="1">
    <source>
        <dbReference type="SAM" id="MobiDB-lite"/>
    </source>
</evidence>
<dbReference type="EMBL" id="SRRO01000001">
    <property type="protein sequence ID" value="TGN62859.1"/>
    <property type="molecule type" value="Genomic_DNA"/>
</dbReference>
<name>A0A4Z1CLZ2_9ACTN</name>
<protein>
    <submittedName>
        <fullName evidence="2">Uncharacterized protein</fullName>
    </submittedName>
</protein>
<feature type="compositionally biased region" description="Low complexity" evidence="1">
    <location>
        <begin position="25"/>
        <end position="34"/>
    </location>
</feature>
<accession>A0A4Z1CLZ2</accession>